<keyword evidence="1" id="KW-0675">Receptor</keyword>
<accession>G5BHE2</accession>
<dbReference type="InParanoid" id="G5BHE2"/>
<name>G5BHE2_HETGA</name>
<evidence type="ECO:0000313" key="2">
    <source>
        <dbReference type="Proteomes" id="UP000006813"/>
    </source>
</evidence>
<gene>
    <name evidence="1" type="ORF">GW7_01125</name>
</gene>
<organism evidence="1 2">
    <name type="scientific">Heterocephalus glaber</name>
    <name type="common">Naked mole rat</name>
    <dbReference type="NCBI Taxonomy" id="10181"/>
    <lineage>
        <taxon>Eukaryota</taxon>
        <taxon>Metazoa</taxon>
        <taxon>Chordata</taxon>
        <taxon>Craniata</taxon>
        <taxon>Vertebrata</taxon>
        <taxon>Euteleostomi</taxon>
        <taxon>Mammalia</taxon>
        <taxon>Eutheria</taxon>
        <taxon>Euarchontoglires</taxon>
        <taxon>Glires</taxon>
        <taxon>Rodentia</taxon>
        <taxon>Hystricomorpha</taxon>
        <taxon>Bathyergidae</taxon>
        <taxon>Heterocephalus</taxon>
    </lineage>
</organism>
<dbReference type="STRING" id="10181.G5BHE2"/>
<proteinExistence type="predicted"/>
<dbReference type="EMBL" id="JH170321">
    <property type="protein sequence ID" value="EHB08703.1"/>
    <property type="molecule type" value="Genomic_DNA"/>
</dbReference>
<dbReference type="AlphaFoldDB" id="G5BHE2"/>
<dbReference type="Proteomes" id="UP000006813">
    <property type="component" value="Unassembled WGS sequence"/>
</dbReference>
<protein>
    <submittedName>
        <fullName evidence="1">Neuronal acetylcholine receptor subunit alpha-10</fullName>
    </submittedName>
</protein>
<reference evidence="1 2" key="1">
    <citation type="journal article" date="2011" name="Nature">
        <title>Genome sequencing reveals insights into physiology and longevity of the naked mole rat.</title>
        <authorList>
            <person name="Kim E.B."/>
            <person name="Fang X."/>
            <person name="Fushan A.A."/>
            <person name="Huang Z."/>
            <person name="Lobanov A.V."/>
            <person name="Han L."/>
            <person name="Marino S.M."/>
            <person name="Sun X."/>
            <person name="Turanov A.A."/>
            <person name="Yang P."/>
            <person name="Yim S.H."/>
            <person name="Zhao X."/>
            <person name="Kasaikina M.V."/>
            <person name="Stoletzki N."/>
            <person name="Peng C."/>
            <person name="Polak P."/>
            <person name="Xiong Z."/>
            <person name="Kiezun A."/>
            <person name="Zhu Y."/>
            <person name="Chen Y."/>
            <person name="Kryukov G.V."/>
            <person name="Zhang Q."/>
            <person name="Peshkin L."/>
            <person name="Yang L."/>
            <person name="Bronson R.T."/>
            <person name="Buffenstein R."/>
            <person name="Wang B."/>
            <person name="Han C."/>
            <person name="Li Q."/>
            <person name="Chen L."/>
            <person name="Zhao W."/>
            <person name="Sunyaev S.R."/>
            <person name="Park T.J."/>
            <person name="Zhang G."/>
            <person name="Wang J."/>
            <person name="Gladyshev V.N."/>
        </authorList>
    </citation>
    <scope>NUCLEOTIDE SEQUENCE [LARGE SCALE GENOMIC DNA]</scope>
</reference>
<evidence type="ECO:0000313" key="1">
    <source>
        <dbReference type="EMBL" id="EHB08703.1"/>
    </source>
</evidence>
<sequence length="181" mass="20055">MRSARPHLWLVEAPQAPAGRAPARRRHQPGGLRGNVEWRVLGFPVRRPMLSYGCCSELYHDVTTLLLRRRAAACVYNLLLPCVLSSHLAALAARFPPGPLTRARAGAYLLPVAAGRERVTGQERAVHREVLHGHHDYGQFLNSTEHPYYEHALLWSQCPPTASLGLALLLGHLAKGLCVRE</sequence>